<keyword evidence="3" id="KW-1185">Reference proteome</keyword>
<evidence type="ECO:0000313" key="3">
    <source>
        <dbReference type="Proteomes" id="UP001068021"/>
    </source>
</evidence>
<dbReference type="AlphaFoldDB" id="A0A9E5DNK7"/>
<dbReference type="Proteomes" id="UP001068021">
    <property type="component" value="Unassembled WGS sequence"/>
</dbReference>
<sequence length="118" mass="14215">MDLTKKEVEELQEQIIIIYKVIDQNNTFKSFYYKDMDVEMPKSDSNLINELDELENADEILRKCIVELEEIKQNKKLEDKKFYEIVAKHDLRDLYEKYGIKEPKDLDKLDIKELLNLL</sequence>
<accession>A0A9E5DNK7</accession>
<organism evidence="2">
    <name type="scientific">Methanobacterium veterum</name>
    <dbReference type="NCBI Taxonomy" id="408577"/>
    <lineage>
        <taxon>Archaea</taxon>
        <taxon>Methanobacteriati</taxon>
        <taxon>Methanobacteriota</taxon>
        <taxon>Methanomada group</taxon>
        <taxon>Methanobacteria</taxon>
        <taxon>Methanobacteriales</taxon>
        <taxon>Methanobacteriaceae</taxon>
        <taxon>Methanobacterium</taxon>
    </lineage>
</organism>
<evidence type="ECO:0000313" key="1">
    <source>
        <dbReference type="EMBL" id="MCZ3364818.1"/>
    </source>
</evidence>
<name>A0A9E5DNK7_9EURY</name>
<dbReference type="EMBL" id="JAPVER010000018">
    <property type="protein sequence ID" value="MCZ3364818.1"/>
    <property type="molecule type" value="Genomic_DNA"/>
</dbReference>
<reference evidence="2" key="1">
    <citation type="submission" date="2022-12" db="EMBL/GenBank/DDBJ databases">
        <title>Reclassification of two methanogenic archaea species isolated from the Kolyma lowland permafrost.</title>
        <authorList>
            <person name="Trubitsyn V.E."/>
            <person name="Rivkina E.M."/>
            <person name="Shcherbakova V.A."/>
        </authorList>
    </citation>
    <scope>NUCLEOTIDE SEQUENCE</scope>
    <source>
        <strain evidence="1">M2</strain>
        <strain evidence="2">MK4</strain>
    </source>
</reference>
<dbReference type="EMBL" id="JAPVES010000030">
    <property type="protein sequence ID" value="MCZ3372572.1"/>
    <property type="molecule type" value="Genomic_DNA"/>
</dbReference>
<protein>
    <submittedName>
        <fullName evidence="2">Uncharacterized protein</fullName>
    </submittedName>
</protein>
<proteinExistence type="predicted"/>
<comment type="caution">
    <text evidence="2">The sequence shown here is derived from an EMBL/GenBank/DDBJ whole genome shotgun (WGS) entry which is preliminary data.</text>
</comment>
<dbReference type="RefSeq" id="WP_048080140.1">
    <property type="nucleotide sequence ID" value="NZ_JAPVER010000018.1"/>
</dbReference>
<evidence type="ECO:0000313" key="2">
    <source>
        <dbReference type="EMBL" id="MCZ3372572.1"/>
    </source>
</evidence>
<dbReference type="Proteomes" id="UP001074446">
    <property type="component" value="Unassembled WGS sequence"/>
</dbReference>
<gene>
    <name evidence="2" type="ORF">O3H35_07990</name>
    <name evidence="1" type="ORF">O3H54_02875</name>
</gene>